<dbReference type="Gene3D" id="2.140.10.10">
    <property type="entry name" value="Quinoprotein alcohol dehydrogenase-like superfamily"/>
    <property type="match status" value="1"/>
</dbReference>
<comment type="caution">
    <text evidence="3">The sequence shown here is derived from an EMBL/GenBank/DDBJ whole genome shotgun (WGS) entry which is preliminary data.</text>
</comment>
<accession>A0ABD5SF53</accession>
<dbReference type="PANTHER" id="PTHR34512:SF30">
    <property type="entry name" value="OUTER MEMBRANE PROTEIN ASSEMBLY FACTOR BAMB"/>
    <property type="match status" value="1"/>
</dbReference>
<dbReference type="RefSeq" id="WP_273736838.1">
    <property type="nucleotide sequence ID" value="NZ_JAQIVI010000021.1"/>
</dbReference>
<dbReference type="PROSITE" id="PS51318">
    <property type="entry name" value="TAT"/>
    <property type="match status" value="1"/>
</dbReference>
<dbReference type="InterPro" id="IPR002372">
    <property type="entry name" value="PQQ_rpt_dom"/>
</dbReference>
<dbReference type="InterPro" id="IPR018391">
    <property type="entry name" value="PQQ_b-propeller_rpt"/>
</dbReference>
<organism evidence="3 4">
    <name type="scientific">Natrinema soli</name>
    <dbReference type="NCBI Taxonomy" id="1930624"/>
    <lineage>
        <taxon>Archaea</taxon>
        <taxon>Methanobacteriati</taxon>
        <taxon>Methanobacteriota</taxon>
        <taxon>Stenosarchaea group</taxon>
        <taxon>Halobacteria</taxon>
        <taxon>Halobacteriales</taxon>
        <taxon>Natrialbaceae</taxon>
        <taxon>Natrinema</taxon>
    </lineage>
</organism>
<feature type="non-terminal residue" evidence="3">
    <location>
        <position position="232"/>
    </location>
</feature>
<name>A0ABD5SF53_9EURY</name>
<protein>
    <submittedName>
        <fullName evidence="3">PQQ-binding-like beta-propeller repeat protein</fullName>
    </submittedName>
</protein>
<dbReference type="Pfam" id="PF13360">
    <property type="entry name" value="PQQ_2"/>
    <property type="match status" value="1"/>
</dbReference>
<evidence type="ECO:0000313" key="3">
    <source>
        <dbReference type="EMBL" id="MFC6763733.1"/>
    </source>
</evidence>
<dbReference type="InterPro" id="IPR006311">
    <property type="entry name" value="TAT_signal"/>
</dbReference>
<evidence type="ECO:0000313" key="4">
    <source>
        <dbReference type="Proteomes" id="UP001596383"/>
    </source>
</evidence>
<dbReference type="PANTHER" id="PTHR34512">
    <property type="entry name" value="CELL SURFACE PROTEIN"/>
    <property type="match status" value="1"/>
</dbReference>
<dbReference type="SMART" id="SM00564">
    <property type="entry name" value="PQQ"/>
    <property type="match status" value="3"/>
</dbReference>
<sequence>MWKRRSVLATGAALSIGTGLASMGVGASEADIGELPDPDRNPGPNEDWPSYRGDPGHARYIADGHEFDGESLEVAWSVDHDGSVAVADDTVYTTTADGVVALDAADGTLVWGNADIDAGAPAVAGETVYLDGGEIVALDRDDGGVRWESDLGPEEWTGSHTAAYDGVFVVVDGTLSALEADDGSVRWRKESAVVESGDGDEHESGFITGTAAANGVVYAGTETGTFAFDPAT</sequence>
<dbReference type="EMBL" id="JBHSWV010000021">
    <property type="protein sequence ID" value="MFC6763733.1"/>
    <property type="molecule type" value="Genomic_DNA"/>
</dbReference>
<dbReference type="Proteomes" id="UP001596383">
    <property type="component" value="Unassembled WGS sequence"/>
</dbReference>
<feature type="domain" description="Pyrrolo-quinoline quinone repeat" evidence="2">
    <location>
        <begin position="73"/>
        <end position="228"/>
    </location>
</feature>
<dbReference type="InterPro" id="IPR015943">
    <property type="entry name" value="WD40/YVTN_repeat-like_dom_sf"/>
</dbReference>
<feature type="region of interest" description="Disordered" evidence="1">
    <location>
        <begin position="29"/>
        <end position="54"/>
    </location>
</feature>
<proteinExistence type="predicted"/>
<evidence type="ECO:0000259" key="2">
    <source>
        <dbReference type="Pfam" id="PF13360"/>
    </source>
</evidence>
<gene>
    <name evidence="3" type="ORF">ACFQE6_01225</name>
</gene>
<evidence type="ECO:0000256" key="1">
    <source>
        <dbReference type="SAM" id="MobiDB-lite"/>
    </source>
</evidence>
<dbReference type="InterPro" id="IPR011047">
    <property type="entry name" value="Quinoprotein_ADH-like_sf"/>
</dbReference>
<dbReference type="Gene3D" id="2.130.10.10">
    <property type="entry name" value="YVTN repeat-like/Quinoprotein amine dehydrogenase"/>
    <property type="match status" value="1"/>
</dbReference>
<dbReference type="SUPFAM" id="SSF50998">
    <property type="entry name" value="Quinoprotein alcohol dehydrogenase-like"/>
    <property type="match status" value="1"/>
</dbReference>
<reference evidence="3 4" key="1">
    <citation type="journal article" date="2019" name="Int. J. Syst. Evol. Microbiol.">
        <title>The Global Catalogue of Microorganisms (GCM) 10K type strain sequencing project: providing services to taxonomists for standard genome sequencing and annotation.</title>
        <authorList>
            <consortium name="The Broad Institute Genomics Platform"/>
            <consortium name="The Broad Institute Genome Sequencing Center for Infectious Disease"/>
            <person name="Wu L."/>
            <person name="Ma J."/>
        </authorList>
    </citation>
    <scope>NUCLEOTIDE SEQUENCE [LARGE SCALE GENOMIC DNA]</scope>
    <source>
        <strain evidence="3 4">LMG 29247</strain>
    </source>
</reference>
<keyword evidence="4" id="KW-1185">Reference proteome</keyword>
<dbReference type="AlphaFoldDB" id="A0ABD5SF53"/>